<dbReference type="AlphaFoldDB" id="A0A0L0FDI3"/>
<accession>A0A0L0FDI3</accession>
<feature type="region of interest" description="Disordered" evidence="1">
    <location>
        <begin position="396"/>
        <end position="561"/>
    </location>
</feature>
<dbReference type="EMBL" id="KQ244058">
    <property type="protein sequence ID" value="KNC74820.1"/>
    <property type="molecule type" value="Genomic_DNA"/>
</dbReference>
<dbReference type="Proteomes" id="UP000054560">
    <property type="component" value="Unassembled WGS sequence"/>
</dbReference>
<feature type="compositionally biased region" description="Basic and acidic residues" evidence="1">
    <location>
        <begin position="300"/>
        <end position="310"/>
    </location>
</feature>
<feature type="compositionally biased region" description="Low complexity" evidence="1">
    <location>
        <begin position="473"/>
        <end position="484"/>
    </location>
</feature>
<evidence type="ECO:0000313" key="3">
    <source>
        <dbReference type="Proteomes" id="UP000054560"/>
    </source>
</evidence>
<evidence type="ECO:0000313" key="2">
    <source>
        <dbReference type="EMBL" id="KNC74820.1"/>
    </source>
</evidence>
<feature type="compositionally biased region" description="Polar residues" evidence="1">
    <location>
        <begin position="23"/>
        <end position="42"/>
    </location>
</feature>
<feature type="compositionally biased region" description="Low complexity" evidence="1">
    <location>
        <begin position="406"/>
        <end position="415"/>
    </location>
</feature>
<feature type="compositionally biased region" description="Polar residues" evidence="1">
    <location>
        <begin position="202"/>
        <end position="219"/>
    </location>
</feature>
<proteinExistence type="predicted"/>
<feature type="region of interest" description="Disordered" evidence="1">
    <location>
        <begin position="178"/>
        <end position="349"/>
    </location>
</feature>
<feature type="region of interest" description="Disordered" evidence="1">
    <location>
        <begin position="1"/>
        <end position="70"/>
    </location>
</feature>
<dbReference type="RefSeq" id="XP_014148722.1">
    <property type="nucleotide sequence ID" value="XM_014293247.1"/>
</dbReference>
<protein>
    <submittedName>
        <fullName evidence="2">Uncharacterized protein</fullName>
    </submittedName>
</protein>
<sequence length="571" mass="61532">MLRSLSANNSPRVQRQARVLPTLSKSPTLFEQTGSAGRQMGQNGPMARQDRQVGTAPRVGSHQRTADTSQSIAYAAGPTQSMVGTARLDDTAFKAVPEMGSSPRDVRDHMKFGFEESIGWTVPSGADVTQVIDVARFRNISYDKRQEMQRGSITSLGAIAGQAPSQSLGVFTACRTSSPSEVVSPNATDNSTSLSVVHPSSPVYTRTHSPLHSPLQTPDPQSANSLSPQSASPQSLHAYAHPPVHTTTRNDHTAPLHVTLPYTHTRTRTRTTSVPPPDTDEPLPSMERMPRRNGASTADFVRRSKSHDTTRGLSSLLLPAHARTRSPSPVYNAQVHDGNHGNSSSGSESEAVNIHLGVSAEYLNSPRRSLTQTAPAPSELSDVLHLPRRVALGSYTGQSAEDGAHSASYSSTTTSPIVPAQTNTSVPVLTPTLVEGNPIPDPQAHGHAQPQAHEQAHTHIHTHTHTQTRDHTQQPTHSANTQLPTHDHPPPHTHHHMQPPPHTLPAAQGYAQAQETTYAQAHAQAQTQPHGQRQPHTRGRLSYRPTIPDYPPTSVPRPSSERCVGGVCYVC</sequence>
<feature type="compositionally biased region" description="Low complexity" evidence="1">
    <location>
        <begin position="340"/>
        <end position="349"/>
    </location>
</feature>
<feature type="compositionally biased region" description="Polar residues" evidence="1">
    <location>
        <begin position="178"/>
        <end position="195"/>
    </location>
</feature>
<organism evidence="2 3">
    <name type="scientific">Sphaeroforma arctica JP610</name>
    <dbReference type="NCBI Taxonomy" id="667725"/>
    <lineage>
        <taxon>Eukaryota</taxon>
        <taxon>Ichthyosporea</taxon>
        <taxon>Ichthyophonida</taxon>
        <taxon>Sphaeroforma</taxon>
    </lineage>
</organism>
<name>A0A0L0FDI3_9EUKA</name>
<dbReference type="GeneID" id="25913145"/>
<reference evidence="2 3" key="1">
    <citation type="submission" date="2011-02" db="EMBL/GenBank/DDBJ databases">
        <title>The Genome Sequence of Sphaeroforma arctica JP610.</title>
        <authorList>
            <consortium name="The Broad Institute Genome Sequencing Platform"/>
            <person name="Russ C."/>
            <person name="Cuomo C."/>
            <person name="Young S.K."/>
            <person name="Zeng Q."/>
            <person name="Gargeya S."/>
            <person name="Alvarado L."/>
            <person name="Berlin A."/>
            <person name="Chapman S.B."/>
            <person name="Chen Z."/>
            <person name="Freedman E."/>
            <person name="Gellesch M."/>
            <person name="Goldberg J."/>
            <person name="Griggs A."/>
            <person name="Gujja S."/>
            <person name="Heilman E."/>
            <person name="Heiman D."/>
            <person name="Howarth C."/>
            <person name="Mehta T."/>
            <person name="Neiman D."/>
            <person name="Pearson M."/>
            <person name="Roberts A."/>
            <person name="Saif S."/>
            <person name="Shea T."/>
            <person name="Shenoy N."/>
            <person name="Sisk P."/>
            <person name="Stolte C."/>
            <person name="Sykes S."/>
            <person name="White J."/>
            <person name="Yandava C."/>
            <person name="Burger G."/>
            <person name="Gray M.W."/>
            <person name="Holland P.W.H."/>
            <person name="King N."/>
            <person name="Lang F.B.F."/>
            <person name="Roger A.J."/>
            <person name="Ruiz-Trillo I."/>
            <person name="Haas B."/>
            <person name="Nusbaum C."/>
            <person name="Birren B."/>
        </authorList>
    </citation>
    <scope>NUCLEOTIDE SEQUENCE [LARGE SCALE GENOMIC DNA]</scope>
    <source>
        <strain evidence="2 3">JP610</strain>
    </source>
</reference>
<feature type="compositionally biased region" description="Low complexity" evidence="1">
    <location>
        <begin position="220"/>
        <end position="236"/>
    </location>
</feature>
<evidence type="ECO:0000256" key="1">
    <source>
        <dbReference type="SAM" id="MobiDB-lite"/>
    </source>
</evidence>
<keyword evidence="3" id="KW-1185">Reference proteome</keyword>
<feature type="compositionally biased region" description="Polar residues" evidence="1">
    <location>
        <begin position="1"/>
        <end position="13"/>
    </location>
</feature>
<gene>
    <name evidence="2" type="ORF">SARC_12641</name>
</gene>
<feature type="compositionally biased region" description="Low complexity" evidence="1">
    <location>
        <begin position="504"/>
        <end position="532"/>
    </location>
</feature>